<gene>
    <name evidence="1" type="ORF">CEP54_007066</name>
</gene>
<evidence type="ECO:0000313" key="1">
    <source>
        <dbReference type="EMBL" id="RSL59915.1"/>
    </source>
</evidence>
<sequence>MSKSTPSAITTGCGRYLPSITSTSFPSTATTPTPALPKLCNRANKYIQDAPPACDNLPRHVEVNAIGHHYGNALRRRQYMFTTLFSDDSPIELFPRLAIAAHKPSEDDKLHDLRRRGGG</sequence>
<comment type="caution">
    <text evidence="1">The sequence shown here is derived from an EMBL/GenBank/DDBJ whole genome shotgun (WGS) entry which is preliminary data.</text>
</comment>
<proteinExistence type="predicted"/>
<dbReference type="OrthoDB" id="1022638at2759"/>
<dbReference type="STRING" id="1325734.A0A428Q3P4"/>
<dbReference type="Proteomes" id="UP000288168">
    <property type="component" value="Unassembled WGS sequence"/>
</dbReference>
<reference evidence="1 2" key="1">
    <citation type="submission" date="2017-06" db="EMBL/GenBank/DDBJ databases">
        <title>Comparative genomic analysis of Ambrosia Fusariam Clade fungi.</title>
        <authorList>
            <person name="Stajich J.E."/>
            <person name="Carrillo J."/>
            <person name="Kijimoto T."/>
            <person name="Eskalen A."/>
            <person name="O'Donnell K."/>
            <person name="Kasson M."/>
        </authorList>
    </citation>
    <scope>NUCLEOTIDE SEQUENCE [LARGE SCALE GENOMIC DNA]</scope>
    <source>
        <strain evidence="1 2">NRRL62584</strain>
    </source>
</reference>
<dbReference type="AlphaFoldDB" id="A0A428Q3P4"/>
<organism evidence="1 2">
    <name type="scientific">Fusarium duplospermum</name>
    <dbReference type="NCBI Taxonomy" id="1325734"/>
    <lineage>
        <taxon>Eukaryota</taxon>
        <taxon>Fungi</taxon>
        <taxon>Dikarya</taxon>
        <taxon>Ascomycota</taxon>
        <taxon>Pezizomycotina</taxon>
        <taxon>Sordariomycetes</taxon>
        <taxon>Hypocreomycetidae</taxon>
        <taxon>Hypocreales</taxon>
        <taxon>Nectriaceae</taxon>
        <taxon>Fusarium</taxon>
        <taxon>Fusarium solani species complex</taxon>
    </lineage>
</organism>
<evidence type="ECO:0000313" key="2">
    <source>
        <dbReference type="Proteomes" id="UP000288168"/>
    </source>
</evidence>
<accession>A0A428Q3P4</accession>
<keyword evidence="2" id="KW-1185">Reference proteome</keyword>
<name>A0A428Q3P4_9HYPO</name>
<dbReference type="EMBL" id="NKCI01000062">
    <property type="protein sequence ID" value="RSL59915.1"/>
    <property type="molecule type" value="Genomic_DNA"/>
</dbReference>
<protein>
    <submittedName>
        <fullName evidence="1">Uncharacterized protein</fullName>
    </submittedName>
</protein>